<evidence type="ECO:0000256" key="3">
    <source>
        <dbReference type="ARBA" id="ARBA00023015"/>
    </source>
</evidence>
<dbReference type="InterPro" id="IPR002078">
    <property type="entry name" value="Sigma_54_int"/>
</dbReference>
<gene>
    <name evidence="9" type="ORF">I6H06_30090</name>
</gene>
<evidence type="ECO:0000256" key="1">
    <source>
        <dbReference type="ARBA" id="ARBA00022741"/>
    </source>
</evidence>
<organism evidence="9 10">
    <name type="scientific">Burkholderia glumae</name>
    <name type="common">Pseudomonas glumae</name>
    <dbReference type="NCBI Taxonomy" id="337"/>
    <lineage>
        <taxon>Bacteria</taxon>
        <taxon>Pseudomonadati</taxon>
        <taxon>Pseudomonadota</taxon>
        <taxon>Betaproteobacteria</taxon>
        <taxon>Burkholderiales</taxon>
        <taxon>Burkholderiaceae</taxon>
        <taxon>Burkholderia</taxon>
    </lineage>
</organism>
<dbReference type="GO" id="GO:0006355">
    <property type="term" value="P:regulation of DNA-templated transcription"/>
    <property type="evidence" value="ECO:0007669"/>
    <property type="project" value="InterPro"/>
</dbReference>
<dbReference type="Pfam" id="PF25601">
    <property type="entry name" value="AAA_lid_14"/>
    <property type="match status" value="1"/>
</dbReference>
<dbReference type="CDD" id="cd00156">
    <property type="entry name" value="REC"/>
    <property type="match status" value="1"/>
</dbReference>
<protein>
    <submittedName>
        <fullName evidence="9">Sigma-54-dependent Fis family transcriptional regulator</fullName>
    </submittedName>
</protein>
<dbReference type="SMART" id="SM00448">
    <property type="entry name" value="REC"/>
    <property type="match status" value="1"/>
</dbReference>
<dbReference type="Gene3D" id="3.40.50.2300">
    <property type="match status" value="1"/>
</dbReference>
<dbReference type="CDD" id="cd00009">
    <property type="entry name" value="AAA"/>
    <property type="match status" value="1"/>
</dbReference>
<keyword evidence="9" id="KW-0614">Plasmid</keyword>
<dbReference type="SUPFAM" id="SSF52540">
    <property type="entry name" value="P-loop containing nucleoside triphosphate hydrolases"/>
    <property type="match status" value="1"/>
</dbReference>
<dbReference type="GO" id="GO:0005524">
    <property type="term" value="F:ATP binding"/>
    <property type="evidence" value="ECO:0007669"/>
    <property type="project" value="UniProtKB-KW"/>
</dbReference>
<sequence>MSHILVVDDEEETRLALMALIGVRGLSCSAAGTLVEARSRISERRPTLALCDLVLPDGSGMTLFDELTAIGCDVVITTGHASLDSAIRALRSGASDYLVKPIDMQRVEAMLTRNSRRAYPSDLLADLADEWRETGRFGLMLGRSEPMLDLYGAIARVAATDASVLLTGESGTGKELAAQTIHERSLRHSGPFVAINCGALPTQLIESEMFGHARGSFTGADREHRGFFERAHGGTLFLDEITEMPIDLQVRLLRVLETRRVLRLGGSSEIDVDVRIVAATNRDPLGAIDDGELRHDLYHRINVFPIPLPPLRERGRDVVLLAEAFLARFNEAMSRALRFSEDAKEALTRHHWPGNVRELRNLVQRAVIFAEGESIDTLPVPILEAAWDTTYTAGETVSVEFGMPLEELDRRLIAATLARCGGVKAHAAKMLEVSLKTVYNRLGEVPEKGI</sequence>
<accession>A0AAP9Y6J2</accession>
<evidence type="ECO:0000313" key="9">
    <source>
        <dbReference type="EMBL" id="QPQ94850.1"/>
    </source>
</evidence>
<dbReference type="SUPFAM" id="SSF46689">
    <property type="entry name" value="Homeodomain-like"/>
    <property type="match status" value="1"/>
</dbReference>
<dbReference type="InterPro" id="IPR027417">
    <property type="entry name" value="P-loop_NTPase"/>
</dbReference>
<dbReference type="FunFam" id="3.40.50.300:FF:000006">
    <property type="entry name" value="DNA-binding transcriptional regulator NtrC"/>
    <property type="match status" value="1"/>
</dbReference>
<evidence type="ECO:0000313" key="10">
    <source>
        <dbReference type="Proteomes" id="UP000594892"/>
    </source>
</evidence>
<dbReference type="PANTHER" id="PTHR32071:SF117">
    <property type="entry name" value="PTS-DEPENDENT DIHYDROXYACETONE KINASE OPERON REGULATORY PROTEIN-RELATED"/>
    <property type="match status" value="1"/>
</dbReference>
<evidence type="ECO:0000256" key="5">
    <source>
        <dbReference type="ARBA" id="ARBA00023163"/>
    </source>
</evidence>
<dbReference type="Pfam" id="PF02954">
    <property type="entry name" value="HTH_8"/>
    <property type="match status" value="1"/>
</dbReference>
<evidence type="ECO:0000256" key="6">
    <source>
        <dbReference type="PROSITE-ProRule" id="PRU00169"/>
    </source>
</evidence>
<evidence type="ECO:0000259" key="8">
    <source>
        <dbReference type="PROSITE" id="PS50110"/>
    </source>
</evidence>
<evidence type="ECO:0000256" key="4">
    <source>
        <dbReference type="ARBA" id="ARBA00023125"/>
    </source>
</evidence>
<dbReference type="Gene3D" id="1.10.10.60">
    <property type="entry name" value="Homeodomain-like"/>
    <property type="match status" value="1"/>
</dbReference>
<dbReference type="InterPro" id="IPR003593">
    <property type="entry name" value="AAA+_ATPase"/>
</dbReference>
<dbReference type="PROSITE" id="PS00688">
    <property type="entry name" value="SIGMA54_INTERACT_3"/>
    <property type="match status" value="1"/>
</dbReference>
<reference evidence="9 10" key="1">
    <citation type="submission" date="2020-12" db="EMBL/GenBank/DDBJ databases">
        <title>FDA dAtabase for Regulatory Grade micrObial Sequences (FDA-ARGOS): Supporting development and validation of Infectious Disease Dx tests.</title>
        <authorList>
            <person name="Minogue T."/>
            <person name="Wolcott M."/>
            <person name="Wasieloski L."/>
            <person name="Aguilar W."/>
            <person name="Moore D."/>
            <person name="Jaissle J."/>
            <person name="Tallon L."/>
            <person name="Sadzewicz L."/>
            <person name="Zhao X."/>
            <person name="Boylan J."/>
            <person name="Ott S."/>
            <person name="Bowen H."/>
            <person name="Vavikolanu K."/>
            <person name="Mehta A."/>
            <person name="Aluvathingal J."/>
            <person name="Nadendla S."/>
            <person name="Yan Y."/>
            <person name="Sichtig H."/>
        </authorList>
    </citation>
    <scope>NUCLEOTIDE SEQUENCE [LARGE SCALE GENOMIC DNA]</scope>
    <source>
        <strain evidence="9 10">FDAARGOS_949</strain>
        <plasmid evidence="9 10">unnamed2</plasmid>
    </source>
</reference>
<dbReference type="GO" id="GO:0043565">
    <property type="term" value="F:sequence-specific DNA binding"/>
    <property type="evidence" value="ECO:0007669"/>
    <property type="project" value="InterPro"/>
</dbReference>
<dbReference type="Gene3D" id="3.40.50.300">
    <property type="entry name" value="P-loop containing nucleotide triphosphate hydrolases"/>
    <property type="match status" value="1"/>
</dbReference>
<feature type="modified residue" description="4-aspartylphosphate" evidence="6">
    <location>
        <position position="52"/>
    </location>
</feature>
<geneLocation type="plasmid" evidence="9 10">
    <name>unnamed2</name>
</geneLocation>
<dbReference type="RefSeq" id="WP_012732718.1">
    <property type="nucleotide sequence ID" value="NZ_CP021077.1"/>
</dbReference>
<keyword evidence="2" id="KW-0067">ATP-binding</keyword>
<dbReference type="Proteomes" id="UP000594892">
    <property type="component" value="Plasmid unnamed2"/>
</dbReference>
<dbReference type="GO" id="GO:0000160">
    <property type="term" value="P:phosphorelay signal transduction system"/>
    <property type="evidence" value="ECO:0007669"/>
    <property type="project" value="InterPro"/>
</dbReference>
<dbReference type="EMBL" id="CP065603">
    <property type="protein sequence ID" value="QPQ94850.1"/>
    <property type="molecule type" value="Genomic_DNA"/>
</dbReference>
<dbReference type="InterPro" id="IPR025943">
    <property type="entry name" value="Sigma_54_int_dom_ATP-bd_2"/>
</dbReference>
<dbReference type="InterPro" id="IPR025944">
    <property type="entry name" value="Sigma_54_int_dom_CS"/>
</dbReference>
<keyword evidence="1" id="KW-0547">Nucleotide-binding</keyword>
<feature type="domain" description="Sigma-54 factor interaction" evidence="7">
    <location>
        <begin position="140"/>
        <end position="368"/>
    </location>
</feature>
<dbReference type="Pfam" id="PF00158">
    <property type="entry name" value="Sigma54_activat"/>
    <property type="match status" value="1"/>
</dbReference>
<dbReference type="PROSITE" id="PS50110">
    <property type="entry name" value="RESPONSE_REGULATORY"/>
    <property type="match status" value="1"/>
</dbReference>
<name>A0AAP9Y6J2_BURGL</name>
<dbReference type="InterPro" id="IPR058031">
    <property type="entry name" value="AAA_lid_NorR"/>
</dbReference>
<dbReference type="InterPro" id="IPR011006">
    <property type="entry name" value="CheY-like_superfamily"/>
</dbReference>
<dbReference type="AlphaFoldDB" id="A0AAP9Y6J2"/>
<evidence type="ECO:0000259" key="7">
    <source>
        <dbReference type="PROSITE" id="PS50045"/>
    </source>
</evidence>
<dbReference type="InterPro" id="IPR009057">
    <property type="entry name" value="Homeodomain-like_sf"/>
</dbReference>
<dbReference type="Gene3D" id="1.10.8.60">
    <property type="match status" value="1"/>
</dbReference>
<dbReference type="PANTHER" id="PTHR32071">
    <property type="entry name" value="TRANSCRIPTIONAL REGULATORY PROTEIN"/>
    <property type="match status" value="1"/>
</dbReference>
<dbReference type="Pfam" id="PF00072">
    <property type="entry name" value="Response_reg"/>
    <property type="match status" value="1"/>
</dbReference>
<keyword evidence="3" id="KW-0805">Transcription regulation</keyword>
<keyword evidence="5" id="KW-0804">Transcription</keyword>
<dbReference type="InterPro" id="IPR001789">
    <property type="entry name" value="Sig_transdc_resp-reg_receiver"/>
</dbReference>
<keyword evidence="6" id="KW-0597">Phosphoprotein</keyword>
<evidence type="ECO:0000256" key="2">
    <source>
        <dbReference type="ARBA" id="ARBA00022840"/>
    </source>
</evidence>
<dbReference type="SUPFAM" id="SSF52172">
    <property type="entry name" value="CheY-like"/>
    <property type="match status" value="1"/>
</dbReference>
<keyword evidence="4" id="KW-0238">DNA-binding</keyword>
<dbReference type="GeneID" id="45693329"/>
<dbReference type="PROSITE" id="PS00676">
    <property type="entry name" value="SIGMA54_INTERACT_2"/>
    <property type="match status" value="1"/>
</dbReference>
<dbReference type="PROSITE" id="PS50045">
    <property type="entry name" value="SIGMA54_INTERACT_4"/>
    <property type="match status" value="1"/>
</dbReference>
<dbReference type="SMART" id="SM00382">
    <property type="entry name" value="AAA"/>
    <property type="match status" value="1"/>
</dbReference>
<proteinExistence type="predicted"/>
<dbReference type="InterPro" id="IPR002197">
    <property type="entry name" value="HTH_Fis"/>
</dbReference>
<feature type="domain" description="Response regulatory" evidence="8">
    <location>
        <begin position="3"/>
        <end position="115"/>
    </location>
</feature>